<gene>
    <name evidence="1" type="ORF">ESCO_001933</name>
</gene>
<dbReference type="Pfam" id="PF11735">
    <property type="entry name" value="CAP59_mtransfer"/>
    <property type="match status" value="1"/>
</dbReference>
<evidence type="ECO:0000313" key="1">
    <source>
        <dbReference type="EMBL" id="KOS22614.1"/>
    </source>
</evidence>
<name>A0A0M8N810_ESCWE</name>
<dbReference type="EMBL" id="LGSR01000006">
    <property type="protein sequence ID" value="KOS22614.1"/>
    <property type="molecule type" value="Genomic_DNA"/>
</dbReference>
<accession>A0A0M8N810</accession>
<dbReference type="AlphaFoldDB" id="A0A0M8N810"/>
<dbReference type="OrthoDB" id="262547at2759"/>
<comment type="caution">
    <text evidence="1">The sequence shown here is derived from an EMBL/GenBank/DDBJ whole genome shotgun (WGS) entry which is preliminary data.</text>
</comment>
<sequence length="453" mass="51122">MEIPASSLGSAHDHATSDAWFNYLDLETRCLNATGDGCANRFNEKVFISISLYDAGGRLANGKWGQDLLELIDLIGNDNVYLSIYENGSGPEGEAALNGLRGRLKCQHSLVYDRDISIHEFPTVTLPDGTERVKRIAYLAELRNRALRPIDLLGQDGIVFDKILFLNDIAFYPKEAAHLLFSTNVGPDGRTHYLSTCGLDYSNPFLFYDIFAMRDAEGYEMGFSIFPIFSKAGQGLSRKAMLAGSDAVPVTGCWGGIVAMEARHVQNIDRTLPDPSFQDMGRHVIDPAHPKNVTSPVRFRHEPELFFDSCECCLFLADVAQVASQHEDSEQGVFVNPYIRVAYDYEILWWLRWTRLWERLLVIPQTIMSHTKGRPRHNPYRAVQEGQSFTEQVWVNIGDGGFWEMVERKGRNGMFCGERTMLTIRTGDRKEGKNWEKVEPPRGLVLELGPLMS</sequence>
<dbReference type="PANTHER" id="PTHR34144">
    <property type="entry name" value="CHROMOSOME 8, WHOLE GENOME SHOTGUN SEQUENCE"/>
    <property type="match status" value="1"/>
</dbReference>
<dbReference type="STRING" id="150374.A0A0M8N810"/>
<dbReference type="Proteomes" id="UP000053831">
    <property type="component" value="Unassembled WGS sequence"/>
</dbReference>
<reference evidence="1 2" key="1">
    <citation type="submission" date="2015-07" db="EMBL/GenBank/DDBJ databases">
        <title>The genome of the fungus Escovopsis weberi, a specialized disease agent of ant agriculture.</title>
        <authorList>
            <person name="de Man T.J."/>
            <person name="Stajich J.E."/>
            <person name="Kubicek C.P."/>
            <person name="Chenthamara K."/>
            <person name="Atanasova L."/>
            <person name="Druzhinina I.S."/>
            <person name="Birnbaum S."/>
            <person name="Barribeau S.M."/>
            <person name="Teiling C."/>
            <person name="Suen G."/>
            <person name="Currie C."/>
            <person name="Gerardo N.M."/>
        </authorList>
    </citation>
    <scope>NUCLEOTIDE SEQUENCE [LARGE SCALE GENOMIC DNA]</scope>
</reference>
<organism evidence="1 2">
    <name type="scientific">Escovopsis weberi</name>
    <dbReference type="NCBI Taxonomy" id="150374"/>
    <lineage>
        <taxon>Eukaryota</taxon>
        <taxon>Fungi</taxon>
        <taxon>Dikarya</taxon>
        <taxon>Ascomycota</taxon>
        <taxon>Pezizomycotina</taxon>
        <taxon>Sordariomycetes</taxon>
        <taxon>Hypocreomycetidae</taxon>
        <taxon>Hypocreales</taxon>
        <taxon>Hypocreaceae</taxon>
        <taxon>Escovopsis</taxon>
    </lineage>
</organism>
<dbReference type="PANTHER" id="PTHR34144:SF8">
    <property type="entry name" value="GLYCOSYLTRANSFERASE FAMILY 69 PROTEIN"/>
    <property type="match status" value="1"/>
</dbReference>
<protein>
    <submittedName>
        <fullName evidence="1">Uncharacterized protein</fullName>
    </submittedName>
</protein>
<evidence type="ECO:0000313" key="2">
    <source>
        <dbReference type="Proteomes" id="UP000053831"/>
    </source>
</evidence>
<dbReference type="InterPro" id="IPR021047">
    <property type="entry name" value="Mannosyltransferase_CMT1"/>
</dbReference>
<proteinExistence type="predicted"/>
<keyword evidence="2" id="KW-1185">Reference proteome</keyword>